<feature type="domain" description="PEP-utilising enzyme C-terminal" evidence="22">
    <location>
        <begin position="263"/>
        <end position="551"/>
    </location>
</feature>
<evidence type="ECO:0000313" key="24">
    <source>
        <dbReference type="EMBL" id="ADI28611.1"/>
    </source>
</evidence>
<dbReference type="GO" id="GO:0046872">
    <property type="term" value="F:metal ion binding"/>
    <property type="evidence" value="ECO:0007669"/>
    <property type="project" value="UniProtKB-KW"/>
</dbReference>
<dbReference type="InterPro" id="IPR008731">
    <property type="entry name" value="PTS_EIN"/>
</dbReference>
<keyword evidence="14 17" id="KW-0418">Kinase</keyword>
<comment type="cofactor">
    <cofactor evidence="2 17 20">
        <name>Mg(2+)</name>
        <dbReference type="ChEBI" id="CHEBI:18420"/>
    </cofactor>
</comment>
<keyword evidence="24" id="KW-0670">Pyruvate</keyword>
<evidence type="ECO:0000256" key="4">
    <source>
        <dbReference type="ARBA" id="ARBA00004496"/>
    </source>
</evidence>
<comment type="function">
    <text evidence="3 17">General (non sugar-specific) component of the phosphoenolpyruvate-dependent sugar phosphotransferase system (sugar PTS). This major carbohydrate active-transport system catalyzes the phosphorylation of incoming sugar substrates concomitantly with their translocation across the cell membrane. Enzyme I transfers the phosphoryl group from phosphoenolpyruvate (PEP) to the phosphoryl carrier protein (HPr).</text>
</comment>
<evidence type="ECO:0000256" key="7">
    <source>
        <dbReference type="ARBA" id="ARBA00016544"/>
    </source>
</evidence>
<evidence type="ECO:0000256" key="18">
    <source>
        <dbReference type="PIRSR" id="PIRSR000732-1"/>
    </source>
</evidence>
<dbReference type="EMBL" id="CP002056">
    <property type="protein sequence ID" value="ADI28611.1"/>
    <property type="molecule type" value="Genomic_DNA"/>
</dbReference>
<evidence type="ECO:0000259" key="23">
    <source>
        <dbReference type="Pfam" id="PF05524"/>
    </source>
</evidence>
<keyword evidence="8 17" id="KW-0813">Transport</keyword>
<dbReference type="SUPFAM" id="SSF51621">
    <property type="entry name" value="Phosphoenolpyruvate/pyruvate domain"/>
    <property type="match status" value="1"/>
</dbReference>
<dbReference type="InterPro" id="IPR008279">
    <property type="entry name" value="PEP-util_enz_mobile_dom"/>
</dbReference>
<dbReference type="PIRSF" id="PIRSF000732">
    <property type="entry name" value="PTS_enzyme_I"/>
    <property type="match status" value="1"/>
</dbReference>
<keyword evidence="9 17" id="KW-0963">Cytoplasm</keyword>
<dbReference type="GO" id="GO:0008965">
    <property type="term" value="F:phosphoenolpyruvate-protein phosphotransferase activity"/>
    <property type="evidence" value="ECO:0007669"/>
    <property type="project" value="UniProtKB-EC"/>
</dbReference>
<keyword evidence="12 17" id="KW-0598">Phosphotransferase system</keyword>
<dbReference type="InterPro" id="IPR036618">
    <property type="entry name" value="PtsI_HPr-bd_sf"/>
</dbReference>
<keyword evidence="11 17" id="KW-0808">Transferase</keyword>
<dbReference type="InterPro" id="IPR036637">
    <property type="entry name" value="Phosphohistidine_dom_sf"/>
</dbReference>
<proteinExistence type="inferred from homology"/>
<dbReference type="STRING" id="666681.M301_0224"/>
<evidence type="ECO:0000256" key="13">
    <source>
        <dbReference type="ARBA" id="ARBA00022723"/>
    </source>
</evidence>
<feature type="binding site" evidence="20">
    <location>
        <position position="442"/>
    </location>
    <ligand>
        <name>Mg(2+)</name>
        <dbReference type="ChEBI" id="CHEBI:18420"/>
    </ligand>
</feature>
<dbReference type="Gene3D" id="1.10.274.10">
    <property type="entry name" value="PtsI, HPr-binding domain"/>
    <property type="match status" value="1"/>
</dbReference>
<feature type="domain" description="PEP-utilising enzyme mobile" evidence="21">
    <location>
        <begin position="166"/>
        <end position="236"/>
    </location>
</feature>
<feature type="active site" description="Tele-phosphohistidine intermediate" evidence="18">
    <location>
        <position position="200"/>
    </location>
</feature>
<evidence type="ECO:0000256" key="6">
    <source>
        <dbReference type="ARBA" id="ARBA00012232"/>
    </source>
</evidence>
<comment type="catalytic activity">
    <reaction evidence="1 17">
        <text>L-histidyl-[protein] + phosphoenolpyruvate = N(pros)-phospho-L-histidyl-[protein] + pyruvate</text>
        <dbReference type="Rhea" id="RHEA:23880"/>
        <dbReference type="Rhea" id="RHEA-COMP:9745"/>
        <dbReference type="Rhea" id="RHEA-COMP:9746"/>
        <dbReference type="ChEBI" id="CHEBI:15361"/>
        <dbReference type="ChEBI" id="CHEBI:29979"/>
        <dbReference type="ChEBI" id="CHEBI:58702"/>
        <dbReference type="ChEBI" id="CHEBI:64837"/>
        <dbReference type="EC" id="2.7.3.9"/>
    </reaction>
</comment>
<feature type="active site" description="Proton donor" evidence="18">
    <location>
        <position position="513"/>
    </location>
</feature>
<dbReference type="Gene3D" id="3.50.30.10">
    <property type="entry name" value="Phosphohistidine domain"/>
    <property type="match status" value="1"/>
</dbReference>
<dbReference type="InterPro" id="IPR040442">
    <property type="entry name" value="Pyrv_kinase-like_dom_sf"/>
</dbReference>
<evidence type="ECO:0000256" key="1">
    <source>
        <dbReference type="ARBA" id="ARBA00000683"/>
    </source>
</evidence>
<dbReference type="EC" id="2.7.3.9" evidence="6 17"/>
<evidence type="ECO:0000256" key="20">
    <source>
        <dbReference type="PIRSR" id="PIRSR000732-3"/>
    </source>
</evidence>
<evidence type="ECO:0000256" key="5">
    <source>
        <dbReference type="ARBA" id="ARBA00007837"/>
    </source>
</evidence>
<dbReference type="PANTHER" id="PTHR46244:SF3">
    <property type="entry name" value="PHOSPHOENOLPYRUVATE-PROTEIN PHOSPHOTRANSFERASE"/>
    <property type="match status" value="1"/>
</dbReference>
<comment type="similarity">
    <text evidence="5 17">Belongs to the PEP-utilizing enzyme family.</text>
</comment>
<dbReference type="GO" id="GO:0009401">
    <property type="term" value="P:phosphoenolpyruvate-dependent sugar phosphotransferase system"/>
    <property type="evidence" value="ECO:0007669"/>
    <property type="project" value="UniProtKB-KW"/>
</dbReference>
<reference evidence="24 25" key="2">
    <citation type="journal article" date="2011" name="J. Bacteriol.">
        <title>Genomes of three methylotrophs from a single niche uncover genetic and metabolic divergence of Methylophilaceae.</title>
        <authorList>
            <person name="Lapidus A."/>
            <person name="Clum A."/>
            <person name="Labutti K."/>
            <person name="Kaluzhnaya M.G."/>
            <person name="Lim S."/>
            <person name="Beck D.A."/>
            <person name="Glavina Del Rio T."/>
            <person name="Nolan M."/>
            <person name="Mavromatis K."/>
            <person name="Huntemann M."/>
            <person name="Lucas S."/>
            <person name="Lidstrom M.E."/>
            <person name="Ivanova N."/>
            <person name="Chistoserdova L."/>
        </authorList>
    </citation>
    <scope>NUCLEOTIDE SEQUENCE [LARGE SCALE GENOMIC DNA]</scope>
    <source>
        <strain evidence="24 25">301</strain>
    </source>
</reference>
<evidence type="ECO:0000256" key="14">
    <source>
        <dbReference type="ARBA" id="ARBA00022777"/>
    </source>
</evidence>
<dbReference type="PROSITE" id="PS00742">
    <property type="entry name" value="PEP_ENZYMES_2"/>
    <property type="match status" value="1"/>
</dbReference>
<dbReference type="InterPro" id="IPR024692">
    <property type="entry name" value="PTS_EI"/>
</dbReference>
<dbReference type="InterPro" id="IPR023151">
    <property type="entry name" value="PEP_util_CS"/>
</dbReference>
<dbReference type="PROSITE" id="PS00370">
    <property type="entry name" value="PEP_ENZYMES_PHOS_SITE"/>
    <property type="match status" value="1"/>
</dbReference>
<evidence type="ECO:0000256" key="15">
    <source>
        <dbReference type="ARBA" id="ARBA00022842"/>
    </source>
</evidence>
<reference evidence="25" key="1">
    <citation type="submission" date="2010-05" db="EMBL/GenBank/DDBJ databases">
        <title>Complete sequence of Methylotenera sp. 301.</title>
        <authorList>
            <person name="Lucas S."/>
            <person name="Copeland A."/>
            <person name="Lapidus A."/>
            <person name="Cheng J.-F."/>
            <person name="Bruce D."/>
            <person name="Goodwin L."/>
            <person name="Pitluck S."/>
            <person name="Clum A."/>
            <person name="Land M."/>
            <person name="Hauser L."/>
            <person name="Kyrpides N."/>
            <person name="Ivanova N."/>
            <person name="Chistoservova L."/>
            <person name="Kalyuzhnaya M."/>
            <person name="Woyke T."/>
        </authorList>
    </citation>
    <scope>NUCLEOTIDE SEQUENCE [LARGE SCALE GENOMIC DNA]</scope>
    <source>
        <strain evidence="25">301</strain>
    </source>
</reference>
<dbReference type="OrthoDB" id="9765468at2"/>
<gene>
    <name evidence="24" type="ordered locus">M301_0224</name>
</gene>
<keyword evidence="15 17" id="KW-0460">Magnesium</keyword>
<dbReference type="PRINTS" id="PR01736">
    <property type="entry name" value="PHPHTRNFRASE"/>
</dbReference>
<accession>D7DL00</accession>
<feature type="binding site" evidence="19">
    <location>
        <begin position="465"/>
        <end position="466"/>
    </location>
    <ligand>
        <name>phosphoenolpyruvate</name>
        <dbReference type="ChEBI" id="CHEBI:58702"/>
    </ligand>
</feature>
<dbReference type="InterPro" id="IPR000121">
    <property type="entry name" value="PEP_util_C"/>
</dbReference>
<feature type="binding site" evidence="19">
    <location>
        <position position="307"/>
    </location>
    <ligand>
        <name>phosphoenolpyruvate</name>
        <dbReference type="ChEBI" id="CHEBI:58702"/>
    </ligand>
</feature>
<dbReference type="Pfam" id="PF00391">
    <property type="entry name" value="PEP-utilizers"/>
    <property type="match status" value="1"/>
</dbReference>
<evidence type="ECO:0000259" key="21">
    <source>
        <dbReference type="Pfam" id="PF00391"/>
    </source>
</evidence>
<dbReference type="eggNOG" id="COG1080">
    <property type="taxonomic scope" value="Bacteria"/>
</dbReference>
<dbReference type="InterPro" id="IPR015813">
    <property type="entry name" value="Pyrv/PenolPyrv_kinase-like_dom"/>
</dbReference>
<sequence length="591" mass="65295">MTSFSIHGVGVSSGIAIGQAHLISNALLEVVHYQLPKHLIGEEVKRFTDAIDTVKADLEAINGSLRKNAPAELSAFIGTHLMMLADKSLSEAPIKIIENERCNAEWAIKLQMDDIVEQFEQIEDEYLRERKQDVIQVVERVIKVLLGHPSQLSTEQKITAASQEHRLILVAHDISPADAIQFKQHEFAAFITDVGGVTSHTAILARSLNIPSIVALQRAHDLIRDGELIIVDGKQGVVIVNPDASILTEYKLRQEQWELEQQKLQRIKSTKAVTLDGMNIDLFANIEVPEDVVAVAASGATGIGLYRTEFLFMNRREMPDEEEQFNAYKTVAEAMKGATVIIRTLDLGADKQMNPDTIVTCANPALGLRAIRYCLSEPQIFHTQLRALLRASHFGNIKILVPMLCTLSELRQTKLLLERAKISLLKQNIPFNENIELGGMIEIPAAAINAEAFANELDFLSIGTNDLIQYTLAIDRTDDAVAHLYNPLHPSVLKLISMTIKAGEKLGKSVSVCGEMAGDAKLTKLLIGMGLRQLSMHPSHILSVKQQILHSQLTTLKVNARKVLNLTDLEKVEPLVAKLNRNSDLSTNLSS</sequence>
<evidence type="ECO:0000256" key="10">
    <source>
        <dbReference type="ARBA" id="ARBA00022597"/>
    </source>
</evidence>
<name>D7DL00_METV0</name>
<evidence type="ECO:0000256" key="2">
    <source>
        <dbReference type="ARBA" id="ARBA00001946"/>
    </source>
</evidence>
<dbReference type="GO" id="GO:0005737">
    <property type="term" value="C:cytoplasm"/>
    <property type="evidence" value="ECO:0007669"/>
    <property type="project" value="UniProtKB-SubCell"/>
</dbReference>
<feature type="domain" description="Phosphotransferase system enzyme I N-terminal" evidence="23">
    <location>
        <begin position="7"/>
        <end position="130"/>
    </location>
</feature>
<evidence type="ECO:0000256" key="16">
    <source>
        <dbReference type="ARBA" id="ARBA00033235"/>
    </source>
</evidence>
<keyword evidence="10 17" id="KW-0762">Sugar transport</keyword>
<dbReference type="InterPro" id="IPR018274">
    <property type="entry name" value="PEP_util_AS"/>
</dbReference>
<dbReference type="InterPro" id="IPR050499">
    <property type="entry name" value="PEP-utilizing_PTS_enzyme"/>
</dbReference>
<keyword evidence="25" id="KW-1185">Reference proteome</keyword>
<dbReference type="Proteomes" id="UP000000383">
    <property type="component" value="Chromosome"/>
</dbReference>
<dbReference type="InterPro" id="IPR006318">
    <property type="entry name" value="PTS_EI-like"/>
</dbReference>
<dbReference type="KEGG" id="meh:M301_0224"/>
<feature type="binding site" evidence="19">
    <location>
        <position position="476"/>
    </location>
    <ligand>
        <name>phosphoenolpyruvate</name>
        <dbReference type="ChEBI" id="CHEBI:58702"/>
    </ligand>
</feature>
<evidence type="ECO:0000256" key="3">
    <source>
        <dbReference type="ARBA" id="ARBA00002728"/>
    </source>
</evidence>
<dbReference type="PANTHER" id="PTHR46244">
    <property type="entry name" value="PHOSPHOENOLPYRUVATE-PROTEIN PHOSPHOTRANSFERASE"/>
    <property type="match status" value="1"/>
</dbReference>
<protein>
    <recommendedName>
        <fullName evidence="7 17">Phosphoenolpyruvate-protein phosphotransferase</fullName>
        <ecNumber evidence="6 17">2.7.3.9</ecNumber>
    </recommendedName>
    <alternativeName>
        <fullName evidence="16 17">Phosphotransferase system, enzyme I</fullName>
    </alternativeName>
</protein>
<evidence type="ECO:0000256" key="12">
    <source>
        <dbReference type="ARBA" id="ARBA00022683"/>
    </source>
</evidence>
<evidence type="ECO:0000256" key="17">
    <source>
        <dbReference type="PIRNR" id="PIRNR000732"/>
    </source>
</evidence>
<evidence type="ECO:0000259" key="22">
    <source>
        <dbReference type="Pfam" id="PF02896"/>
    </source>
</evidence>
<dbReference type="Gene3D" id="3.20.20.60">
    <property type="entry name" value="Phosphoenolpyruvate-binding domains"/>
    <property type="match status" value="1"/>
</dbReference>
<feature type="binding site" evidence="20">
    <location>
        <position position="466"/>
    </location>
    <ligand>
        <name>Mg(2+)</name>
        <dbReference type="ChEBI" id="CHEBI:18420"/>
    </ligand>
</feature>
<dbReference type="AlphaFoldDB" id="D7DL00"/>
<evidence type="ECO:0000256" key="9">
    <source>
        <dbReference type="ARBA" id="ARBA00022490"/>
    </source>
</evidence>
<dbReference type="RefSeq" id="WP_013146928.1">
    <property type="nucleotide sequence ID" value="NC_014207.1"/>
</dbReference>
<dbReference type="HOGENOM" id="CLU_007308_7_0_4"/>
<dbReference type="GO" id="GO:0016301">
    <property type="term" value="F:kinase activity"/>
    <property type="evidence" value="ECO:0007669"/>
    <property type="project" value="UniProtKB-KW"/>
</dbReference>
<organism evidence="24 25">
    <name type="scientific">Methylotenera versatilis (strain 301)</name>
    <dbReference type="NCBI Taxonomy" id="666681"/>
    <lineage>
        <taxon>Bacteria</taxon>
        <taxon>Pseudomonadati</taxon>
        <taxon>Pseudomonadota</taxon>
        <taxon>Betaproteobacteria</taxon>
        <taxon>Nitrosomonadales</taxon>
        <taxon>Methylophilaceae</taxon>
        <taxon>Methylotenera</taxon>
    </lineage>
</organism>
<dbReference type="SUPFAM" id="SSF47831">
    <property type="entry name" value="Enzyme I of the PEP:sugar phosphotransferase system HPr-binding (sub)domain"/>
    <property type="match status" value="1"/>
</dbReference>
<evidence type="ECO:0000256" key="8">
    <source>
        <dbReference type="ARBA" id="ARBA00022448"/>
    </source>
</evidence>
<dbReference type="SUPFAM" id="SSF52009">
    <property type="entry name" value="Phosphohistidine domain"/>
    <property type="match status" value="1"/>
</dbReference>
<dbReference type="Pfam" id="PF02896">
    <property type="entry name" value="PEP-utilizers_C"/>
    <property type="match status" value="1"/>
</dbReference>
<feature type="binding site" evidence="19">
    <location>
        <position position="343"/>
    </location>
    <ligand>
        <name>phosphoenolpyruvate</name>
        <dbReference type="ChEBI" id="CHEBI:58702"/>
    </ligand>
</feature>
<evidence type="ECO:0000256" key="19">
    <source>
        <dbReference type="PIRSR" id="PIRSR000732-2"/>
    </source>
</evidence>
<dbReference type="NCBIfam" id="TIGR01417">
    <property type="entry name" value="PTS_I_fam"/>
    <property type="match status" value="1"/>
</dbReference>
<comment type="subcellular location">
    <subcellularLocation>
        <location evidence="4 17">Cytoplasm</location>
    </subcellularLocation>
</comment>
<evidence type="ECO:0000313" key="25">
    <source>
        <dbReference type="Proteomes" id="UP000000383"/>
    </source>
</evidence>
<dbReference type="Pfam" id="PF05524">
    <property type="entry name" value="PEP-utilisers_N"/>
    <property type="match status" value="1"/>
</dbReference>
<keyword evidence="13 17" id="KW-0479">Metal-binding</keyword>
<evidence type="ECO:0000256" key="11">
    <source>
        <dbReference type="ARBA" id="ARBA00022679"/>
    </source>
</evidence>